<evidence type="ECO:0000313" key="2">
    <source>
        <dbReference type="Proteomes" id="UP000805193"/>
    </source>
</evidence>
<sequence length="100" mass="10413">MPRGKEKLGRAAFEPRISRGRELPAPRAAAAGSAERRRGLLSAVARAAVGVDLCGLDDDPSLEHVGCNALAPASASVALCRLPRDVSRRGILGYPVPTEA</sequence>
<accession>A0AC60PS43</accession>
<keyword evidence="2" id="KW-1185">Reference proteome</keyword>
<feature type="non-terminal residue" evidence="1">
    <location>
        <position position="100"/>
    </location>
</feature>
<evidence type="ECO:0000313" key="1">
    <source>
        <dbReference type="EMBL" id="KAG0423462.1"/>
    </source>
</evidence>
<name>A0AC60PS43_IXOPE</name>
<gene>
    <name evidence="1" type="ORF">HPB47_000763</name>
</gene>
<protein>
    <submittedName>
        <fullName evidence="1">Uncharacterized protein</fullName>
    </submittedName>
</protein>
<dbReference type="Proteomes" id="UP000805193">
    <property type="component" value="Unassembled WGS sequence"/>
</dbReference>
<organism evidence="1 2">
    <name type="scientific">Ixodes persulcatus</name>
    <name type="common">Taiga tick</name>
    <dbReference type="NCBI Taxonomy" id="34615"/>
    <lineage>
        <taxon>Eukaryota</taxon>
        <taxon>Metazoa</taxon>
        <taxon>Ecdysozoa</taxon>
        <taxon>Arthropoda</taxon>
        <taxon>Chelicerata</taxon>
        <taxon>Arachnida</taxon>
        <taxon>Acari</taxon>
        <taxon>Parasitiformes</taxon>
        <taxon>Ixodida</taxon>
        <taxon>Ixodoidea</taxon>
        <taxon>Ixodidae</taxon>
        <taxon>Ixodinae</taxon>
        <taxon>Ixodes</taxon>
    </lineage>
</organism>
<proteinExistence type="predicted"/>
<dbReference type="EMBL" id="JABSTQ010010098">
    <property type="protein sequence ID" value="KAG0423462.1"/>
    <property type="molecule type" value="Genomic_DNA"/>
</dbReference>
<comment type="caution">
    <text evidence="1">The sequence shown here is derived from an EMBL/GenBank/DDBJ whole genome shotgun (WGS) entry which is preliminary data.</text>
</comment>
<reference evidence="1 2" key="1">
    <citation type="journal article" date="2020" name="Cell">
        <title>Large-Scale Comparative Analyses of Tick Genomes Elucidate Their Genetic Diversity and Vector Capacities.</title>
        <authorList>
            <consortium name="Tick Genome and Microbiome Consortium (TIGMIC)"/>
            <person name="Jia N."/>
            <person name="Wang J."/>
            <person name="Shi W."/>
            <person name="Du L."/>
            <person name="Sun Y."/>
            <person name="Zhan W."/>
            <person name="Jiang J.F."/>
            <person name="Wang Q."/>
            <person name="Zhang B."/>
            <person name="Ji P."/>
            <person name="Bell-Sakyi L."/>
            <person name="Cui X.M."/>
            <person name="Yuan T.T."/>
            <person name="Jiang B.G."/>
            <person name="Yang W.F."/>
            <person name="Lam T.T."/>
            <person name="Chang Q.C."/>
            <person name="Ding S.J."/>
            <person name="Wang X.J."/>
            <person name="Zhu J.G."/>
            <person name="Ruan X.D."/>
            <person name="Zhao L."/>
            <person name="Wei J.T."/>
            <person name="Ye R.Z."/>
            <person name="Que T.C."/>
            <person name="Du C.H."/>
            <person name="Zhou Y.H."/>
            <person name="Cheng J.X."/>
            <person name="Dai P.F."/>
            <person name="Guo W.B."/>
            <person name="Han X.H."/>
            <person name="Huang E.J."/>
            <person name="Li L.F."/>
            <person name="Wei W."/>
            <person name="Gao Y.C."/>
            <person name="Liu J.Z."/>
            <person name="Shao H.Z."/>
            <person name="Wang X."/>
            <person name="Wang C.C."/>
            <person name="Yang T.C."/>
            <person name="Huo Q.B."/>
            <person name="Li W."/>
            <person name="Chen H.Y."/>
            <person name="Chen S.E."/>
            <person name="Zhou L.G."/>
            <person name="Ni X.B."/>
            <person name="Tian J.H."/>
            <person name="Sheng Y."/>
            <person name="Liu T."/>
            <person name="Pan Y.S."/>
            <person name="Xia L.Y."/>
            <person name="Li J."/>
            <person name="Zhao F."/>
            <person name="Cao W.C."/>
        </authorList>
    </citation>
    <scope>NUCLEOTIDE SEQUENCE [LARGE SCALE GENOMIC DNA]</scope>
    <source>
        <strain evidence="1">Iper-2018</strain>
    </source>
</reference>